<dbReference type="PANTHER" id="PTHR43393:SF3">
    <property type="entry name" value="LYSINE DECARBOXYLASE-LIKE PROTEIN"/>
    <property type="match status" value="1"/>
</dbReference>
<dbReference type="InterPro" id="IPR041164">
    <property type="entry name" value="LDcluster4"/>
</dbReference>
<reference evidence="1 2" key="1">
    <citation type="submission" date="2013-01" db="EMBL/GenBank/DDBJ databases">
        <authorList>
            <person name="Bench S."/>
        </authorList>
    </citation>
    <scope>NUCLEOTIDE SEQUENCE [LARGE SCALE GENOMIC DNA]</scope>
    <source>
        <strain evidence="1 2">WH 0401</strain>
    </source>
</reference>
<gene>
    <name evidence="1" type="ORF">CWATWH0401_4568</name>
</gene>
<evidence type="ECO:0008006" key="3">
    <source>
        <dbReference type="Google" id="ProtNLM"/>
    </source>
</evidence>
<dbReference type="Pfam" id="PF18306">
    <property type="entry name" value="LDcluster4"/>
    <property type="match status" value="1"/>
</dbReference>
<dbReference type="InterPro" id="IPR005268">
    <property type="entry name" value="CHP00725"/>
</dbReference>
<accession>T2J979</accession>
<comment type="caution">
    <text evidence="1">The sequence shown here is derived from an EMBL/GenBank/DDBJ whole genome shotgun (WGS) entry which is preliminary data.</text>
</comment>
<dbReference type="AlphaFoldDB" id="T2J979"/>
<evidence type="ECO:0000313" key="2">
    <source>
        <dbReference type="Proteomes" id="UP000018198"/>
    </source>
</evidence>
<dbReference type="Gene3D" id="3.40.50.450">
    <property type="match status" value="1"/>
</dbReference>
<organism evidence="1 2">
    <name type="scientific">Crocosphaera watsonii WH 0401</name>
    <dbReference type="NCBI Taxonomy" id="555881"/>
    <lineage>
        <taxon>Bacteria</taxon>
        <taxon>Bacillati</taxon>
        <taxon>Cyanobacteriota</taxon>
        <taxon>Cyanophyceae</taxon>
        <taxon>Oscillatoriophycideae</taxon>
        <taxon>Chroococcales</taxon>
        <taxon>Aphanothecaceae</taxon>
        <taxon>Crocosphaera</taxon>
    </lineage>
</organism>
<sequence>MRKTIIGVMGPGDLATETDINNAYELGKLIAQEEWILLTGGRNVGVMHAANKGAKKAGGLTIGILPSNNTKNVSDAVDIAILTDMGNARNNINVLSSNVIIACGMGLGTVSEIALALKNKKPVILLSEDKKSQQLFYNLSPNLTFMAVDTEQTINLIKEIINNLNIAIRNDL</sequence>
<dbReference type="SUPFAM" id="SSF102405">
    <property type="entry name" value="MCP/YpsA-like"/>
    <property type="match status" value="1"/>
</dbReference>
<name>T2J979_CROWT</name>
<proteinExistence type="predicted"/>
<reference evidence="1 2" key="2">
    <citation type="submission" date="2013-09" db="EMBL/GenBank/DDBJ databases">
        <title>Whole genome comparison of six Crocosphaera watsonii strains with differing phenotypes.</title>
        <authorList>
            <person name="Bench S.R."/>
            <person name="Heller P."/>
            <person name="Frank I."/>
            <person name="Arciniega M."/>
            <person name="Shilova I.N."/>
            <person name="Zehr J.P."/>
        </authorList>
    </citation>
    <scope>NUCLEOTIDE SEQUENCE [LARGE SCALE GENOMIC DNA]</scope>
    <source>
        <strain evidence="1 2">WH 0401</strain>
    </source>
</reference>
<dbReference type="GO" id="GO:0005829">
    <property type="term" value="C:cytosol"/>
    <property type="evidence" value="ECO:0007669"/>
    <property type="project" value="TreeGrafter"/>
</dbReference>
<dbReference type="Proteomes" id="UP000018198">
    <property type="component" value="Unassembled WGS sequence"/>
</dbReference>
<evidence type="ECO:0000313" key="1">
    <source>
        <dbReference type="EMBL" id="CCQ61731.1"/>
    </source>
</evidence>
<dbReference type="EMBL" id="CAQM01000390">
    <property type="protein sequence ID" value="CCQ61731.1"/>
    <property type="molecule type" value="Genomic_DNA"/>
</dbReference>
<dbReference type="NCBIfam" id="TIGR00725">
    <property type="entry name" value="TIGR00725 family protein"/>
    <property type="match status" value="1"/>
</dbReference>
<dbReference type="RefSeq" id="WP_021835499.1">
    <property type="nucleotide sequence ID" value="NZ_CAQM01000390.1"/>
</dbReference>
<dbReference type="PANTHER" id="PTHR43393">
    <property type="entry name" value="CYTOKININ RIBOSIDE 5'-MONOPHOSPHATE PHOSPHORIBOHYDROLASE"/>
    <property type="match status" value="1"/>
</dbReference>
<dbReference type="InterPro" id="IPR052341">
    <property type="entry name" value="LOG_family_nucleotidases"/>
</dbReference>
<protein>
    <recommendedName>
        <fullName evidence="3">P450 cytochrome</fullName>
    </recommendedName>
</protein>